<dbReference type="AlphaFoldDB" id="A0A1B9BDM2"/>
<keyword evidence="4" id="KW-0997">Cell inner membrane</keyword>
<dbReference type="InterPro" id="IPR055348">
    <property type="entry name" value="DctQ"/>
</dbReference>
<evidence type="ECO:0000256" key="7">
    <source>
        <dbReference type="ARBA" id="ARBA00023136"/>
    </source>
</evidence>
<dbReference type="PANTHER" id="PTHR35011">
    <property type="entry name" value="2,3-DIKETO-L-GULONATE TRAP TRANSPORTER SMALL PERMEASE PROTEIN YIAM"/>
    <property type="match status" value="1"/>
</dbReference>
<protein>
    <submittedName>
        <fullName evidence="13">C4-dicarboxylate transport system permease</fullName>
    </submittedName>
    <submittedName>
        <fullName evidence="11">TRAP transporter small permease</fullName>
    </submittedName>
    <submittedName>
        <fullName evidence="12">TRAP-type C4-dicarboxylate transport system, small permease component</fullName>
    </submittedName>
</protein>
<keyword evidence="5 9" id="KW-0812">Transmembrane</keyword>
<keyword evidence="7 9" id="KW-0472">Membrane</keyword>
<feature type="domain" description="Tripartite ATP-independent periplasmic transporters DctQ component" evidence="10">
    <location>
        <begin position="23"/>
        <end position="150"/>
    </location>
</feature>
<comment type="similarity">
    <text evidence="8">Belongs to the TRAP transporter small permease family.</text>
</comment>
<dbReference type="Proteomes" id="UP000182744">
    <property type="component" value="Unassembled WGS sequence"/>
</dbReference>
<gene>
    <name evidence="13" type="primary">siaT_1</name>
    <name evidence="13" type="ORF">NCTC10327_01849</name>
    <name evidence="11" type="ORF">R6G71_02020</name>
    <name evidence="12" type="ORF">SAMN05421878_10982</name>
</gene>
<keyword evidence="6 9" id="KW-1133">Transmembrane helix</keyword>
<dbReference type="OrthoDB" id="2085311at2"/>
<name>A0A1B9BDM2_9ACTO</name>
<comment type="subcellular location">
    <subcellularLocation>
        <location evidence="1">Cell inner membrane</location>
        <topology evidence="1">Multi-pass membrane protein</topology>
    </subcellularLocation>
</comment>
<evidence type="ECO:0000256" key="9">
    <source>
        <dbReference type="SAM" id="Phobius"/>
    </source>
</evidence>
<dbReference type="PANTHER" id="PTHR35011:SF2">
    <property type="entry name" value="2,3-DIKETO-L-GULONATE TRAP TRANSPORTER SMALL PERMEASE PROTEIN YIAM"/>
    <property type="match status" value="1"/>
</dbReference>
<feature type="transmembrane region" description="Helical" evidence="9">
    <location>
        <begin position="47"/>
        <end position="65"/>
    </location>
</feature>
<evidence type="ECO:0000259" key="10">
    <source>
        <dbReference type="Pfam" id="PF04290"/>
    </source>
</evidence>
<dbReference type="Pfam" id="PF04290">
    <property type="entry name" value="DctQ"/>
    <property type="match status" value="1"/>
</dbReference>
<evidence type="ECO:0000313" key="11">
    <source>
        <dbReference type="EMBL" id="MDY5152831.1"/>
    </source>
</evidence>
<keyword evidence="2" id="KW-0813">Transport</keyword>
<reference evidence="12" key="1">
    <citation type="submission" date="2016-10" db="EMBL/GenBank/DDBJ databases">
        <authorList>
            <person name="Varghese N."/>
            <person name="Submissions S."/>
        </authorList>
    </citation>
    <scope>NUCLEOTIDE SEQUENCE</scope>
    <source>
        <strain evidence="12">DSM 20639</strain>
    </source>
</reference>
<proteinExistence type="inferred from homology"/>
<evidence type="ECO:0000313" key="13">
    <source>
        <dbReference type="EMBL" id="VDG77235.1"/>
    </source>
</evidence>
<dbReference type="GO" id="GO:0022857">
    <property type="term" value="F:transmembrane transporter activity"/>
    <property type="evidence" value="ECO:0007669"/>
    <property type="project" value="TreeGrafter"/>
</dbReference>
<evidence type="ECO:0000256" key="5">
    <source>
        <dbReference type="ARBA" id="ARBA00022692"/>
    </source>
</evidence>
<keyword evidence="3" id="KW-1003">Cell membrane</keyword>
<evidence type="ECO:0000256" key="2">
    <source>
        <dbReference type="ARBA" id="ARBA00022448"/>
    </source>
</evidence>
<reference evidence="13 15" key="3">
    <citation type="submission" date="2018-11" db="EMBL/GenBank/DDBJ databases">
        <authorList>
            <consortium name="Pathogen Informatics"/>
        </authorList>
    </citation>
    <scope>NUCLEOTIDE SEQUENCE [LARGE SCALE GENOMIC DNA]</scope>
    <source>
        <strain evidence="13 15">NCTC10327</strain>
    </source>
</reference>
<dbReference type="GO" id="GO:0015740">
    <property type="term" value="P:C4-dicarboxylate transport"/>
    <property type="evidence" value="ECO:0007669"/>
    <property type="project" value="TreeGrafter"/>
</dbReference>
<sequence length="186" mass="20055">MIAVAKAVNKILEVICVFIFAVLVLTTTWQVFSRLVLHSPVTWSEELAKISFVWLSFLGAAYVYGKRGHMAVEYLARKLPEKGERGVAIFTHVVALIFAVVGLIWGGWNGAMNAWTQNLTALPVNIGSVYLVMPIAGVAIALYALFYIVEIAAGNVSPYPIAEADLAEEEGREAAAAAAKSTQEGV</sequence>
<dbReference type="EMBL" id="FNAU01000009">
    <property type="protein sequence ID" value="SDE45618.1"/>
    <property type="molecule type" value="Genomic_DNA"/>
</dbReference>
<dbReference type="RefSeq" id="WP_065414781.1">
    <property type="nucleotide sequence ID" value="NZ_FNAU01000009.1"/>
</dbReference>
<dbReference type="InterPro" id="IPR007387">
    <property type="entry name" value="TRAP_DctQ"/>
</dbReference>
<organism evidence="13 15">
    <name type="scientific">Actinobaculum suis</name>
    <dbReference type="NCBI Taxonomy" id="1657"/>
    <lineage>
        <taxon>Bacteria</taxon>
        <taxon>Bacillati</taxon>
        <taxon>Actinomycetota</taxon>
        <taxon>Actinomycetes</taxon>
        <taxon>Actinomycetales</taxon>
        <taxon>Actinomycetaceae</taxon>
        <taxon>Actinobaculum</taxon>
    </lineage>
</organism>
<dbReference type="EMBL" id="JAWNFU010000001">
    <property type="protein sequence ID" value="MDY5152831.1"/>
    <property type="molecule type" value="Genomic_DNA"/>
</dbReference>
<evidence type="ECO:0000313" key="15">
    <source>
        <dbReference type="Proteomes" id="UP000269974"/>
    </source>
</evidence>
<dbReference type="Proteomes" id="UP001273799">
    <property type="component" value="Unassembled WGS sequence"/>
</dbReference>
<evidence type="ECO:0000256" key="6">
    <source>
        <dbReference type="ARBA" id="ARBA00022989"/>
    </source>
</evidence>
<reference evidence="11" key="4">
    <citation type="submission" date="2023-10" db="EMBL/GenBank/DDBJ databases">
        <title>Whole Genome based description of the genera Actinobaculum and Actinotignum reveals a complex phylogenetic relationship within the species included in the genus Actinotignum.</title>
        <authorList>
            <person name="Jensen C.S."/>
            <person name="Dargis R."/>
            <person name="Kemp M."/>
            <person name="Christensen J.J."/>
        </authorList>
    </citation>
    <scope>NUCLEOTIDE SEQUENCE</scope>
    <source>
        <strain evidence="11">Actinobaculum_suis_CCUG19206T</strain>
    </source>
</reference>
<dbReference type="Proteomes" id="UP000269974">
    <property type="component" value="Unassembled WGS sequence"/>
</dbReference>
<feature type="transmembrane region" description="Helical" evidence="9">
    <location>
        <begin position="128"/>
        <end position="149"/>
    </location>
</feature>
<feature type="transmembrane region" description="Helical" evidence="9">
    <location>
        <begin position="12"/>
        <end position="32"/>
    </location>
</feature>
<evidence type="ECO:0000256" key="3">
    <source>
        <dbReference type="ARBA" id="ARBA00022475"/>
    </source>
</evidence>
<evidence type="ECO:0000256" key="4">
    <source>
        <dbReference type="ARBA" id="ARBA00022519"/>
    </source>
</evidence>
<accession>A0A1B9BDM2</accession>
<reference evidence="14" key="2">
    <citation type="submission" date="2016-10" db="EMBL/GenBank/DDBJ databases">
        <authorList>
            <person name="Varghese N."/>
        </authorList>
    </citation>
    <scope>NUCLEOTIDE SEQUENCE [LARGE SCALE GENOMIC DNA]</scope>
    <source>
        <strain evidence="14">DSM 20639</strain>
    </source>
</reference>
<dbReference type="GO" id="GO:0005886">
    <property type="term" value="C:plasma membrane"/>
    <property type="evidence" value="ECO:0007669"/>
    <property type="project" value="UniProtKB-SubCell"/>
</dbReference>
<evidence type="ECO:0000313" key="12">
    <source>
        <dbReference type="EMBL" id="SDE45618.1"/>
    </source>
</evidence>
<feature type="transmembrane region" description="Helical" evidence="9">
    <location>
        <begin position="86"/>
        <end position="108"/>
    </location>
</feature>
<keyword evidence="14" id="KW-1185">Reference proteome</keyword>
<evidence type="ECO:0000313" key="14">
    <source>
        <dbReference type="Proteomes" id="UP000182744"/>
    </source>
</evidence>
<evidence type="ECO:0000256" key="8">
    <source>
        <dbReference type="ARBA" id="ARBA00038436"/>
    </source>
</evidence>
<evidence type="ECO:0000256" key="1">
    <source>
        <dbReference type="ARBA" id="ARBA00004429"/>
    </source>
</evidence>
<dbReference type="EMBL" id="UYIO01000001">
    <property type="protein sequence ID" value="VDG77235.1"/>
    <property type="molecule type" value="Genomic_DNA"/>
</dbReference>